<accession>A0AA90J9K0</accession>
<dbReference type="InterPro" id="IPR001248">
    <property type="entry name" value="Pur-cyt_permease"/>
</dbReference>
<dbReference type="PANTHER" id="PTHR30618">
    <property type="entry name" value="NCS1 FAMILY PURINE/PYRIMIDINE TRANSPORTER"/>
    <property type="match status" value="1"/>
</dbReference>
<evidence type="ECO:0000256" key="2">
    <source>
        <dbReference type="ARBA" id="ARBA00008974"/>
    </source>
</evidence>
<comment type="caution">
    <text evidence="8">The sequence shown here is derived from an EMBL/GenBank/DDBJ whole genome shotgun (WGS) entry which is preliminary data.</text>
</comment>
<dbReference type="InterPro" id="IPR012681">
    <property type="entry name" value="NCS1"/>
</dbReference>
<dbReference type="NCBIfam" id="TIGR00800">
    <property type="entry name" value="ncs1"/>
    <property type="match status" value="1"/>
</dbReference>
<gene>
    <name evidence="8" type="ORF">MOE73_07700</name>
</gene>
<comment type="subcellular location">
    <subcellularLocation>
        <location evidence="1">Membrane</location>
        <topology evidence="1">Multi-pass membrane protein</topology>
    </subcellularLocation>
</comment>
<evidence type="ECO:0000256" key="6">
    <source>
        <dbReference type="SAM" id="MobiDB-lite"/>
    </source>
</evidence>
<dbReference type="GO" id="GO:0005886">
    <property type="term" value="C:plasma membrane"/>
    <property type="evidence" value="ECO:0007669"/>
    <property type="project" value="TreeGrafter"/>
</dbReference>
<dbReference type="Gene3D" id="1.10.4160.10">
    <property type="entry name" value="Hydantoin permease"/>
    <property type="match status" value="1"/>
</dbReference>
<feature type="transmembrane region" description="Helical" evidence="7">
    <location>
        <begin position="119"/>
        <end position="141"/>
    </location>
</feature>
<organism evidence="8 9">
    <name type="scientific">Bacillus haynesii</name>
    <dbReference type="NCBI Taxonomy" id="1925021"/>
    <lineage>
        <taxon>Bacteria</taxon>
        <taxon>Bacillati</taxon>
        <taxon>Bacillota</taxon>
        <taxon>Bacilli</taxon>
        <taxon>Bacillales</taxon>
        <taxon>Bacillaceae</taxon>
        <taxon>Bacillus</taxon>
    </lineage>
</organism>
<feature type="transmembrane region" description="Helical" evidence="7">
    <location>
        <begin position="352"/>
        <end position="369"/>
    </location>
</feature>
<dbReference type="Pfam" id="PF02133">
    <property type="entry name" value="Transp_cyt_pur"/>
    <property type="match status" value="1"/>
</dbReference>
<keyword evidence="3 7" id="KW-0812">Transmembrane</keyword>
<feature type="transmembrane region" description="Helical" evidence="7">
    <location>
        <begin position="423"/>
        <end position="444"/>
    </location>
</feature>
<feature type="transmembrane region" description="Helical" evidence="7">
    <location>
        <begin position="38"/>
        <end position="58"/>
    </location>
</feature>
<feature type="compositionally biased region" description="Basic and acidic residues" evidence="6">
    <location>
        <begin position="1"/>
        <end position="11"/>
    </location>
</feature>
<feature type="transmembrane region" description="Helical" evidence="7">
    <location>
        <begin position="227"/>
        <end position="247"/>
    </location>
</feature>
<evidence type="ECO:0000256" key="3">
    <source>
        <dbReference type="ARBA" id="ARBA00022692"/>
    </source>
</evidence>
<feature type="transmembrane region" description="Helical" evidence="7">
    <location>
        <begin position="65"/>
        <end position="84"/>
    </location>
</feature>
<feature type="transmembrane region" description="Helical" evidence="7">
    <location>
        <begin position="153"/>
        <end position="175"/>
    </location>
</feature>
<protein>
    <submittedName>
        <fullName evidence="8">NCS1 family nucleobase:cation symporter-1</fullName>
    </submittedName>
</protein>
<keyword evidence="5 7" id="KW-0472">Membrane</keyword>
<evidence type="ECO:0000256" key="7">
    <source>
        <dbReference type="SAM" id="Phobius"/>
    </source>
</evidence>
<proteinExistence type="inferred from homology"/>
<feature type="transmembrane region" description="Helical" evidence="7">
    <location>
        <begin position="187"/>
        <end position="205"/>
    </location>
</feature>
<feature type="transmembrane region" description="Helical" evidence="7">
    <location>
        <begin position="375"/>
        <end position="395"/>
    </location>
</feature>
<dbReference type="PANTHER" id="PTHR30618:SF0">
    <property type="entry name" value="PURINE-URACIL PERMEASE NCS1"/>
    <property type="match status" value="1"/>
</dbReference>
<name>A0AA90J9K0_9BACI</name>
<evidence type="ECO:0000313" key="9">
    <source>
        <dbReference type="Proteomes" id="UP001066455"/>
    </source>
</evidence>
<feature type="region of interest" description="Disordered" evidence="6">
    <location>
        <begin position="1"/>
        <end position="20"/>
    </location>
</feature>
<sequence>MKPVHQEKIQTDRTLSNSDLQPLKPEERTWKAVNFASIWMGCIHNIPTYATVGGLIAIGLSPWQVLGIIAVASIVLYAALALNGHAGAKYGVPFPVLIRSSFGIYGANIPALLRGFVAIMWFGIQAFAGSTAINILILNMWSGWKDIGGDWNLFGLHLSGLLSFVFFWGIHLLVLHHGMESIRKFEVWAGPLVYLVFGGMVWWAVDIAGGLGPIYSQPGKFQTFGELIWPFLTGVTGIIGIWATLILNIPDFTRFAVSQKEQIRGQFYGLPGTFVLFAFASITVTSGSQAAFGEPIWDVVDILAHFDNPYVIALSVITLCIAAISVNVAANIVSPAYDLANFLPKYINFKRGSYLTAVLALFTFPWKLMENEASVFSFLGTIGGILGPVAGVMLADYFIIRKRTLCLEDLYSARGQYMYDKGYNYRAFAAVALGALLSLIGSYIPAMKPLYDISWFSGVLIASFAYIFLMRVHPPDSILNETAEYEGGRKISG</sequence>
<evidence type="ECO:0000313" key="8">
    <source>
        <dbReference type="EMBL" id="MCY9279940.1"/>
    </source>
</evidence>
<comment type="similarity">
    <text evidence="2">Belongs to the purine-cytosine permease (2.A.39) family.</text>
</comment>
<dbReference type="EMBL" id="JALAXI010000008">
    <property type="protein sequence ID" value="MCY9279940.1"/>
    <property type="molecule type" value="Genomic_DNA"/>
</dbReference>
<feature type="transmembrane region" description="Helical" evidence="7">
    <location>
        <begin position="310"/>
        <end position="332"/>
    </location>
</feature>
<dbReference type="Proteomes" id="UP001066455">
    <property type="component" value="Unassembled WGS sequence"/>
</dbReference>
<dbReference type="RefSeq" id="WP_268305142.1">
    <property type="nucleotide sequence ID" value="NZ_JALAJL010000155.1"/>
</dbReference>
<evidence type="ECO:0000256" key="5">
    <source>
        <dbReference type="ARBA" id="ARBA00023136"/>
    </source>
</evidence>
<evidence type="ECO:0000256" key="1">
    <source>
        <dbReference type="ARBA" id="ARBA00004141"/>
    </source>
</evidence>
<keyword evidence="4 7" id="KW-1133">Transmembrane helix</keyword>
<feature type="transmembrane region" description="Helical" evidence="7">
    <location>
        <begin position="450"/>
        <end position="469"/>
    </location>
</feature>
<dbReference type="GO" id="GO:0015205">
    <property type="term" value="F:nucleobase transmembrane transporter activity"/>
    <property type="evidence" value="ECO:0007669"/>
    <property type="project" value="TreeGrafter"/>
</dbReference>
<dbReference type="CDD" id="cd11485">
    <property type="entry name" value="SLC-NCS1sbd_YbbW-like"/>
    <property type="match status" value="1"/>
</dbReference>
<dbReference type="InterPro" id="IPR045225">
    <property type="entry name" value="Uracil/uridine/allantoin_perm"/>
</dbReference>
<feature type="transmembrane region" description="Helical" evidence="7">
    <location>
        <begin position="267"/>
        <end position="290"/>
    </location>
</feature>
<evidence type="ECO:0000256" key="4">
    <source>
        <dbReference type="ARBA" id="ARBA00022989"/>
    </source>
</evidence>
<reference evidence="8" key="1">
    <citation type="submission" date="2022-02" db="EMBL/GenBank/DDBJ databases">
        <title>Crop Bioprotection Bacillus Genome Sequencing.</title>
        <authorList>
            <person name="Dunlap C."/>
        </authorList>
    </citation>
    <scope>NUCLEOTIDE SEQUENCE</scope>
    <source>
        <strain evidence="8">T20C14</strain>
    </source>
</reference>
<dbReference type="AlphaFoldDB" id="A0AA90J9K0"/>